<evidence type="ECO:0000256" key="1">
    <source>
        <dbReference type="SAM" id="MobiDB-lite"/>
    </source>
</evidence>
<dbReference type="AlphaFoldDB" id="A0A090M888"/>
<dbReference type="CDD" id="cd05121">
    <property type="entry name" value="ABC1_ADCK3-like"/>
    <property type="match status" value="1"/>
</dbReference>
<dbReference type="InterPro" id="IPR004147">
    <property type="entry name" value="ABC1_dom"/>
</dbReference>
<name>A0A090M888_OSTTA</name>
<keyword evidence="4" id="KW-1185">Reference proteome</keyword>
<dbReference type="GO" id="GO:0016301">
    <property type="term" value="F:kinase activity"/>
    <property type="evidence" value="ECO:0007669"/>
    <property type="project" value="UniProtKB-KW"/>
</dbReference>
<feature type="domain" description="ABC1 atypical kinase-like" evidence="2">
    <location>
        <begin position="333"/>
        <end position="592"/>
    </location>
</feature>
<evidence type="ECO:0000259" key="2">
    <source>
        <dbReference type="Pfam" id="PF03109"/>
    </source>
</evidence>
<accession>A0A090M888</accession>
<dbReference type="Pfam" id="PF03109">
    <property type="entry name" value="ABC1"/>
    <property type="match status" value="1"/>
</dbReference>
<reference evidence="4" key="1">
    <citation type="journal article" date="2006" name="Proc. Natl. Acad. Sci. U.S.A.">
        <title>Genome analysis of the smallest free-living eukaryote Ostreococcus tauri unveils many unique features.</title>
        <authorList>
            <person name="Derelle E."/>
            <person name="Ferraz C."/>
            <person name="Rombauts S."/>
            <person name="Rouze P."/>
            <person name="Worden A.Z."/>
            <person name="Robbens S."/>
            <person name="Partensky F."/>
            <person name="Degroeve S."/>
            <person name="Echeynie S."/>
            <person name="Cooke R."/>
            <person name="Saeys Y."/>
            <person name="Wuyts J."/>
            <person name="Jabbari K."/>
            <person name="Bowler C."/>
            <person name="Panaud O."/>
            <person name="Piegu B."/>
            <person name="Ball S.G."/>
            <person name="Ral J.-P."/>
            <person name="Bouget F.-Y."/>
            <person name="Piganeau G."/>
            <person name="De Baets B."/>
            <person name="Picard A."/>
            <person name="Delseny M."/>
            <person name="Demaille J."/>
            <person name="Van de Peer Y."/>
            <person name="Moreau H."/>
        </authorList>
    </citation>
    <scope>NUCLEOTIDE SEQUENCE [LARGE SCALE GENOMIC DNA]</scope>
    <source>
        <strain evidence="4">OTTH 0595 / CCAP 157/2 / RCC745</strain>
    </source>
</reference>
<evidence type="ECO:0000313" key="4">
    <source>
        <dbReference type="Proteomes" id="UP000009170"/>
    </source>
</evidence>
<dbReference type="EMBL" id="CAID01000008">
    <property type="protein sequence ID" value="CEG01368.1"/>
    <property type="molecule type" value="Genomic_DNA"/>
</dbReference>
<organism evidence="3 4">
    <name type="scientific">Ostreococcus tauri</name>
    <name type="common">Marine green alga</name>
    <dbReference type="NCBI Taxonomy" id="70448"/>
    <lineage>
        <taxon>Eukaryota</taxon>
        <taxon>Viridiplantae</taxon>
        <taxon>Chlorophyta</taxon>
        <taxon>Mamiellophyceae</taxon>
        <taxon>Mamiellales</taxon>
        <taxon>Bathycoccaceae</taxon>
        <taxon>Ostreococcus</taxon>
    </lineage>
</organism>
<dbReference type="SUPFAM" id="SSF56112">
    <property type="entry name" value="Protein kinase-like (PK-like)"/>
    <property type="match status" value="1"/>
</dbReference>
<feature type="region of interest" description="Disordered" evidence="1">
    <location>
        <begin position="1"/>
        <end position="50"/>
    </location>
</feature>
<dbReference type="InterPro" id="IPR011009">
    <property type="entry name" value="Kinase-like_dom_sf"/>
</dbReference>
<reference evidence="3 4" key="2">
    <citation type="journal article" date="2014" name="BMC Genomics">
        <title>An improved genome of the model marine alga Ostreococcus tauri unfolds by assessing Illumina de novo assemblies.</title>
        <authorList>
            <person name="Blanc-Mathieu R."/>
            <person name="Verhelst B."/>
            <person name="Derelle E."/>
            <person name="Rombauts S."/>
            <person name="Bouget F.Y."/>
            <person name="Carre I."/>
            <person name="Chateau A."/>
            <person name="Eyre-Walker A."/>
            <person name="Grimsley N."/>
            <person name="Moreau H."/>
            <person name="Piegu B."/>
            <person name="Rivals E."/>
            <person name="Schackwitz W."/>
            <person name="Van de Peer Y."/>
            <person name="Piganeau G."/>
        </authorList>
    </citation>
    <scope>NUCLEOTIDE SEQUENCE [LARGE SCALE GENOMIC DNA]</scope>
    <source>
        <strain evidence="4">OTTH 0595 / CCAP 157/2 / RCC745</strain>
    </source>
</reference>
<protein>
    <submittedName>
        <fullName evidence="3">Protein kinase-like domain</fullName>
    </submittedName>
</protein>
<dbReference type="FunCoup" id="A0A090M888">
    <property type="interactions" value="119"/>
</dbReference>
<dbReference type="Proteomes" id="UP000009170">
    <property type="component" value="Unassembled WGS sequence"/>
</dbReference>
<dbReference type="KEGG" id="ota:OT_ostta08g00780"/>
<evidence type="ECO:0000313" key="3">
    <source>
        <dbReference type="EMBL" id="CEG01368.1"/>
    </source>
</evidence>
<dbReference type="PANTHER" id="PTHR43173:SF12">
    <property type="entry name" value="PROTEIN KINASE SUPERFAMILY PROTEIN"/>
    <property type="match status" value="1"/>
</dbReference>
<feature type="compositionally biased region" description="Basic and acidic residues" evidence="1">
    <location>
        <begin position="19"/>
        <end position="28"/>
    </location>
</feature>
<dbReference type="GeneID" id="9833442"/>
<gene>
    <name evidence="3" type="ORF">OT_ostta08g00780</name>
</gene>
<dbReference type="RefSeq" id="XP_003080646.2">
    <property type="nucleotide sequence ID" value="XM_003080598.2"/>
</dbReference>
<comment type="caution">
    <text evidence="3">The sequence shown here is derived from an EMBL/GenBank/DDBJ whole genome shotgun (WGS) entry which is preliminary data.</text>
</comment>
<dbReference type="InterPro" id="IPR051130">
    <property type="entry name" value="Mito_struct-func_regulator"/>
</dbReference>
<sequence>MDADDAIAPLPPPPCGLVPRERRARDGGTRASDGGETVGRRSDGWTPTTTTATVNVDAEAAKPVVVVHRRARRAHRSARTPSRRSWKRFGLARLRPRRANRRLRKGLATTRERGTALAISGAAVIGKSLEEAIEAFNKVGFVGKLRFGLRAVGGAAKAFGVAAASATLRCWAPKVHGALTVMLVACASTKRGGDGALVRFVEGKVPGKLGRACVRAMAAAPKSARGTLRRWATWQAIRLGMRLTARRQQRKVDYSMRVAPVIASYMIAKRRIGRIKEVERRDVEWEKQHHWGAARMRDVIEDFGGFYRKVGQIAGTAKQMMPAPYIECFSKTMDNNPPVSFRLVRRTLEEGLGGPLGLHFAELSRKPVATASIAQVHFGRLLDGREVAVKVQATDAAMMIGDIESMLSTTRAMRWLGLDEGLDFPTIFRAYLDVIEEEFDFTIEASKMDEFRKVLDAAGLGDRLAVPQVITATRRVLIMRRVRGVKLLTLFNRARATNKIPRCPSPVAQCHAVGGFGWQGVFHSMFMAWGTMMLKHGHFHTDPHPGNFMVAHDGKLILLDWGQTKRVSEVERMHMCRLSLYMANEDHTNIAKEIRSHGSVRLERPTTEALSALSYAYFDTRPSPLAEMNVMDFKNSPFVQNKILQNTQEGFFAIRSVFLLRGMLSTCALRMSMVQAWEPIARSAMILNGEAPPSRFRLKTQFIINRSLLGFQRRFNVGAGARVNAVDEYMSTKRDKDEANGTLWPNSSSLF</sequence>
<proteinExistence type="predicted"/>
<dbReference type="InParanoid" id="A0A090M888"/>
<dbReference type="PANTHER" id="PTHR43173">
    <property type="entry name" value="ABC1 FAMILY PROTEIN"/>
    <property type="match status" value="1"/>
</dbReference>
<dbReference type="OrthoDB" id="427480at2759"/>